<feature type="domain" description="Calponin-homology (CH)" evidence="5">
    <location>
        <begin position="1076"/>
        <end position="1183"/>
    </location>
</feature>
<evidence type="ECO:0000256" key="3">
    <source>
        <dbReference type="ARBA" id="ARBA00061655"/>
    </source>
</evidence>
<feature type="compositionally biased region" description="Basic and acidic residues" evidence="4">
    <location>
        <begin position="393"/>
        <end position="412"/>
    </location>
</feature>
<dbReference type="SUPFAM" id="SSF47576">
    <property type="entry name" value="Calponin-homology domain, CH-domain"/>
    <property type="match status" value="1"/>
</dbReference>
<dbReference type="Proteomes" id="UP000016666">
    <property type="component" value="Chromosome 16"/>
</dbReference>
<feature type="compositionally biased region" description="Polar residues" evidence="4">
    <location>
        <begin position="413"/>
        <end position="435"/>
    </location>
</feature>
<dbReference type="PANTHER" id="PTHR23167">
    <property type="entry name" value="CALPONIN HOMOLOGY DOMAIN-CONTAINING PROTEIN DDB_G0272472-RELATED"/>
    <property type="match status" value="1"/>
</dbReference>
<feature type="compositionally biased region" description="Basic and acidic residues" evidence="4">
    <location>
        <begin position="894"/>
        <end position="911"/>
    </location>
</feature>
<dbReference type="GeneTree" id="ENSGT00940000161655"/>
<reference evidence="6 7" key="1">
    <citation type="submission" date="2017-10" db="EMBL/GenBank/DDBJ databases">
        <title>A new Pekin duck reference genome.</title>
        <authorList>
            <person name="Hou Z.-C."/>
            <person name="Zhou Z.-K."/>
            <person name="Zhu F."/>
            <person name="Hou S.-S."/>
        </authorList>
    </citation>
    <scope>NUCLEOTIDE SEQUENCE [LARGE SCALE GENOMIC DNA]</scope>
</reference>
<accession>A0A493TI02</accession>
<proteinExistence type="inferred from homology"/>
<keyword evidence="1" id="KW-0597">Phosphoprotein</keyword>
<feature type="region of interest" description="Disordered" evidence="4">
    <location>
        <begin position="195"/>
        <end position="249"/>
    </location>
</feature>
<dbReference type="AlphaFoldDB" id="A0A493TI02"/>
<evidence type="ECO:0000256" key="1">
    <source>
        <dbReference type="ARBA" id="ARBA00022553"/>
    </source>
</evidence>
<feature type="compositionally biased region" description="Basic and acidic residues" evidence="4">
    <location>
        <begin position="195"/>
        <end position="228"/>
    </location>
</feature>
<feature type="compositionally biased region" description="Basic and acidic residues" evidence="4">
    <location>
        <begin position="1014"/>
        <end position="1026"/>
    </location>
</feature>
<evidence type="ECO:0000313" key="7">
    <source>
        <dbReference type="Proteomes" id="UP000016666"/>
    </source>
</evidence>
<dbReference type="Ensembl" id="ENSAPLT00000040843.1">
    <property type="protein sequence ID" value="ENSAPLP00000025343.1"/>
    <property type="gene ID" value="ENSAPLG00000012665.2"/>
</dbReference>
<keyword evidence="2" id="KW-0175">Coiled coil</keyword>
<feature type="compositionally biased region" description="Gly residues" evidence="4">
    <location>
        <begin position="110"/>
        <end position="120"/>
    </location>
</feature>
<dbReference type="InterPro" id="IPR022189">
    <property type="entry name" value="SMTN"/>
</dbReference>
<feature type="compositionally biased region" description="Gly residues" evidence="4">
    <location>
        <begin position="615"/>
        <end position="626"/>
    </location>
</feature>
<feature type="compositionally biased region" description="Basic and acidic residues" evidence="4">
    <location>
        <begin position="551"/>
        <end position="565"/>
    </location>
</feature>
<dbReference type="Gene3D" id="1.10.418.10">
    <property type="entry name" value="Calponin-like domain"/>
    <property type="match status" value="1"/>
</dbReference>
<reference evidence="6" key="2">
    <citation type="submission" date="2025-08" db="UniProtKB">
        <authorList>
            <consortium name="Ensembl"/>
        </authorList>
    </citation>
    <scope>IDENTIFICATION</scope>
</reference>
<sequence>MNPNPAAPGFGEFEGFWEGSHIRAAPCLQDQNPRGLLGGQHQATRGRDLLSPGPPPPRPAATGQPKTGTGGGGKSPEETQRKPGAASTPQARPPSPPFGRPRPRIAAGPVGAGRGAGRSGGVAPPFVVSGSAGAAPEGPRAPSCDPGEPSGRRGGGSAGMSQENLLGMDEGALRKLLEATLDLAERRRIRSAIRELQRQELERDEEALASKRFRPERGSHRQDNKENWLRSQQLEEEQQKALASLSRELESITDVEELTKLLRAASEYEERKLIRAAIRKLRAEEIEAATLAGNVQSNRRHGTEPPAVPAEGSQRDDAEAPALSGNGESSQRGDSELPAAVRSVDDGCQGSTEALAVGRSVEDSQGGDAEQPVLDGTEESSHGGDADQLPAEELERPVAHEQDASVEQEHGQTETQELNSQQLRGPQKPSAQGTASGALVILDLHPAPEPASAPEPAPALKPEDHPTELEQVQPCTQRVAECEVQYQASWKDKSPSSPSATQEPHAEQLETPRRTGQSRQAEQHPQHQPGAVSQGNQFVICVRGQASGKAVKLEEKRAAPTRDAARTPSRLNTHRWEQAPAGRVEPSPDGPIQRSSSVRERAQRFAPAAPTPSGGPEGAGGGGGRAGPAQLQRGPRSAPSSGIAQNSRGGGGGGGAEQSPAQPPAGPRPVGSGTGSGSATAAAAAAHDGMKTYFTIEIKDGRVQPLTQSLTPRVVAAPGSQRAELTLGLRSTPIRITTIPSGSSSICISSNVVKDPCAHFEGTEEPGSPVAHPPTFSSTRQQSTVHLSRSNSFMEPEAVEQPQAPRVVEQPQASRVVEQPQAPRVVEQHQASRLEPELPNGMEKVQVKEVEKRTKLNVEELNRIEDEDVLDKMLDQTTDFEERRLIRNAMRELRQRKRDQREKERDQRLQEMKSQATAGRAGHTTETTTTQSSQSADGSARSTVTKTERLIQSNDGTKTSRTTTMESSYVKRTDNGSSTFVQTKSSYSSSSKKTGSIFDREDETASRQSSLAALERRQAEKKKELMKAQSLPKTSASQARKAMIEKLQKEGGSSPNPAAARTAVQRSSSFGVPNASSIKQMLLDWCRAKTRGYEHVDIQNFSSSWSDGMAFCALVHNFFPEAFDYSQLTPQNRRHNFEVAFSSAEMLADCVPLVEVEDMMIMGKKPDPKCVFTYVQSLYNHLRRHELRMRQKEC</sequence>
<evidence type="ECO:0000256" key="2">
    <source>
        <dbReference type="ARBA" id="ARBA00023054"/>
    </source>
</evidence>
<feature type="compositionally biased region" description="Low complexity" evidence="4">
    <location>
        <begin position="977"/>
        <end position="996"/>
    </location>
</feature>
<feature type="compositionally biased region" description="Polar residues" evidence="4">
    <location>
        <begin position="941"/>
        <end position="967"/>
    </location>
</feature>
<feature type="compositionally biased region" description="Low complexity" evidence="4">
    <location>
        <begin position="916"/>
        <end position="940"/>
    </location>
</feature>
<feature type="compositionally biased region" description="Pro residues" evidence="4">
    <location>
        <begin position="447"/>
        <end position="459"/>
    </location>
</feature>
<feature type="compositionally biased region" description="Basic and acidic residues" evidence="4">
    <location>
        <begin position="504"/>
        <end position="513"/>
    </location>
</feature>
<keyword evidence="7" id="KW-1185">Reference proteome</keyword>
<dbReference type="Pfam" id="PF12510">
    <property type="entry name" value="Smoothelin"/>
    <property type="match status" value="3"/>
</dbReference>
<feature type="region of interest" description="Disordered" evidence="4">
    <location>
        <begin position="894"/>
        <end position="1042"/>
    </location>
</feature>
<evidence type="ECO:0000256" key="4">
    <source>
        <dbReference type="SAM" id="MobiDB-lite"/>
    </source>
</evidence>
<dbReference type="InterPro" id="IPR001715">
    <property type="entry name" value="CH_dom"/>
</dbReference>
<feature type="compositionally biased region" description="Pro residues" evidence="4">
    <location>
        <begin position="91"/>
        <end position="100"/>
    </location>
</feature>
<feature type="region of interest" description="Disordered" evidence="4">
    <location>
        <begin position="1047"/>
        <end position="1066"/>
    </location>
</feature>
<dbReference type="InterPro" id="IPR036872">
    <property type="entry name" value="CH_dom_sf"/>
</dbReference>
<comment type="similarity">
    <text evidence="3">Belongs to the smoothelin family.</text>
</comment>
<feature type="region of interest" description="Disordered" evidence="4">
    <location>
        <begin position="290"/>
        <end position="683"/>
    </location>
</feature>
<gene>
    <name evidence="6" type="primary">SMTN</name>
</gene>
<evidence type="ECO:0000259" key="5">
    <source>
        <dbReference type="PROSITE" id="PS50021"/>
    </source>
</evidence>
<organism evidence="6 7">
    <name type="scientific">Anas platyrhynchos platyrhynchos</name>
    <name type="common">Northern mallard</name>
    <dbReference type="NCBI Taxonomy" id="8840"/>
    <lineage>
        <taxon>Eukaryota</taxon>
        <taxon>Metazoa</taxon>
        <taxon>Chordata</taxon>
        <taxon>Craniata</taxon>
        <taxon>Vertebrata</taxon>
        <taxon>Euteleostomi</taxon>
        <taxon>Archelosauria</taxon>
        <taxon>Archosauria</taxon>
        <taxon>Dinosauria</taxon>
        <taxon>Saurischia</taxon>
        <taxon>Theropoda</taxon>
        <taxon>Coelurosauria</taxon>
        <taxon>Aves</taxon>
        <taxon>Neognathae</taxon>
        <taxon>Galloanserae</taxon>
        <taxon>Anseriformes</taxon>
        <taxon>Anatidae</taxon>
        <taxon>Anatinae</taxon>
        <taxon>Anas</taxon>
    </lineage>
</organism>
<dbReference type="CDD" id="cd21258">
    <property type="entry name" value="CH_SMTNA"/>
    <property type="match status" value="1"/>
</dbReference>
<dbReference type="PANTHER" id="PTHR23167:SF52">
    <property type="entry name" value="SMOOTHELIN"/>
    <property type="match status" value="1"/>
</dbReference>
<reference evidence="6" key="3">
    <citation type="submission" date="2025-09" db="UniProtKB">
        <authorList>
            <consortium name="Ensembl"/>
        </authorList>
    </citation>
    <scope>IDENTIFICATION</scope>
</reference>
<name>A0A493TI02_ANAPP</name>
<evidence type="ECO:0000313" key="6">
    <source>
        <dbReference type="Ensembl" id="ENSAPLP00000025343.1"/>
    </source>
</evidence>
<dbReference type="InterPro" id="IPR050540">
    <property type="entry name" value="F-actin_Monoox_Mical"/>
</dbReference>
<feature type="region of interest" description="Disordered" evidence="4">
    <location>
        <begin position="24"/>
        <end position="166"/>
    </location>
</feature>
<dbReference type="PROSITE" id="PS50021">
    <property type="entry name" value="CH"/>
    <property type="match status" value="1"/>
</dbReference>
<dbReference type="Pfam" id="PF00307">
    <property type="entry name" value="CH"/>
    <property type="match status" value="1"/>
</dbReference>
<dbReference type="FunFam" id="1.10.418.10:FF:000009">
    <property type="entry name" value="smoothelin isoform X2"/>
    <property type="match status" value="1"/>
</dbReference>
<protein>
    <submittedName>
        <fullName evidence="6">Smoothelin</fullName>
    </submittedName>
</protein>
<dbReference type="STRING" id="8840.ENSAPLP00000025343"/>
<dbReference type="SMART" id="SM00033">
    <property type="entry name" value="CH"/>
    <property type="match status" value="1"/>
</dbReference>